<feature type="transmembrane region" description="Helical" evidence="6">
    <location>
        <begin position="66"/>
        <end position="86"/>
    </location>
</feature>
<evidence type="ECO:0000256" key="3">
    <source>
        <dbReference type="ARBA" id="ARBA00022692"/>
    </source>
</evidence>
<organism evidence="7 8">
    <name type="scientific">Petromyzon marinus</name>
    <name type="common">Sea lamprey</name>
    <dbReference type="NCBI Taxonomy" id="7757"/>
    <lineage>
        <taxon>Eukaryota</taxon>
        <taxon>Metazoa</taxon>
        <taxon>Chordata</taxon>
        <taxon>Craniata</taxon>
        <taxon>Vertebrata</taxon>
        <taxon>Cyclostomata</taxon>
        <taxon>Hyperoartia</taxon>
        <taxon>Petromyzontiformes</taxon>
        <taxon>Petromyzontidae</taxon>
        <taxon>Petromyzon</taxon>
    </lineage>
</organism>
<dbReference type="RefSeq" id="XP_032836693.1">
    <property type="nucleotide sequence ID" value="XM_032980802.1"/>
</dbReference>
<evidence type="ECO:0000256" key="5">
    <source>
        <dbReference type="ARBA" id="ARBA00023136"/>
    </source>
</evidence>
<dbReference type="InterPro" id="IPR056552">
    <property type="entry name" value="Ribonucl_Kappa"/>
</dbReference>
<dbReference type="KEGG" id="pmrn:116958270"/>
<evidence type="ECO:0000256" key="6">
    <source>
        <dbReference type="SAM" id="Phobius"/>
    </source>
</evidence>
<keyword evidence="5 6" id="KW-0472">Membrane</keyword>
<dbReference type="PANTHER" id="PTHR31733">
    <property type="entry name" value="RIBONUCLEASE KAPPA"/>
    <property type="match status" value="1"/>
</dbReference>
<accession>A0AAJ7XKJ5</accession>
<proteinExistence type="inferred from homology"/>
<comment type="similarity">
    <text evidence="2">Belongs to the RNase K family.</text>
</comment>
<comment type="subcellular location">
    <subcellularLocation>
        <location evidence="1">Membrane</location>
        <topology evidence="1">Multi-pass membrane protein</topology>
    </subcellularLocation>
</comment>
<name>A0AAJ7XKJ5_PETMA</name>
<evidence type="ECO:0000313" key="8">
    <source>
        <dbReference type="RefSeq" id="XP_032836693.1"/>
    </source>
</evidence>
<dbReference type="GO" id="GO:0004521">
    <property type="term" value="F:RNA endonuclease activity"/>
    <property type="evidence" value="ECO:0007669"/>
    <property type="project" value="InterPro"/>
</dbReference>
<feature type="transmembrane region" description="Helical" evidence="6">
    <location>
        <begin position="12"/>
        <end position="33"/>
    </location>
</feature>
<evidence type="ECO:0000313" key="7">
    <source>
        <dbReference type="Proteomes" id="UP001318040"/>
    </source>
</evidence>
<evidence type="ECO:0000256" key="4">
    <source>
        <dbReference type="ARBA" id="ARBA00022989"/>
    </source>
</evidence>
<dbReference type="InterPro" id="IPR026770">
    <property type="entry name" value="RNase_K"/>
</dbReference>
<dbReference type="Pfam" id="PF23489">
    <property type="entry name" value="V-ATPase_su_f"/>
    <property type="match status" value="1"/>
</dbReference>
<keyword evidence="7" id="KW-1185">Reference proteome</keyword>
<keyword evidence="3 6" id="KW-0812">Transmembrane</keyword>
<protein>
    <submittedName>
        <fullName evidence="8">Ribonuclease kappa</fullName>
    </submittedName>
</protein>
<gene>
    <name evidence="8" type="primary">RNASEK</name>
</gene>
<evidence type="ECO:0000256" key="1">
    <source>
        <dbReference type="ARBA" id="ARBA00004141"/>
    </source>
</evidence>
<keyword evidence="4 6" id="KW-1133">Transmembrane helix</keyword>
<reference evidence="8" key="1">
    <citation type="submission" date="2025-08" db="UniProtKB">
        <authorList>
            <consortium name="RefSeq"/>
        </authorList>
    </citation>
    <scope>IDENTIFICATION</scope>
    <source>
        <tissue evidence="8">Sperm</tissue>
    </source>
</reference>
<evidence type="ECO:0000256" key="2">
    <source>
        <dbReference type="ARBA" id="ARBA00008458"/>
    </source>
</evidence>
<dbReference type="GO" id="GO:0016020">
    <property type="term" value="C:membrane"/>
    <property type="evidence" value="ECO:0007669"/>
    <property type="project" value="UniProtKB-SubCell"/>
</dbReference>
<dbReference type="CTD" id="440400"/>
<dbReference type="Proteomes" id="UP001318040">
    <property type="component" value="Chromosome 75"/>
</dbReference>
<dbReference type="AlphaFoldDB" id="A0AAJ7XKJ5"/>
<sequence>MPSLLCCGPKLAACGIVLSIWGIVMLVLLGVFFNVHSAILLDDVPYDPADIEKDQIGPVHAAFEQVSYNCFIAAALYVGLGLWALCQARLNKRRQYLHD</sequence>